<dbReference type="Gene3D" id="3.30.565.10">
    <property type="entry name" value="Histidine kinase-like ATPase, C-terminal domain"/>
    <property type="match status" value="1"/>
</dbReference>
<comment type="caution">
    <text evidence="9">The sequence shown here is derived from an EMBL/GenBank/DDBJ whole genome shotgun (WGS) entry which is preliminary data.</text>
</comment>
<dbReference type="InterPro" id="IPR003661">
    <property type="entry name" value="HisK_dim/P_dom"/>
</dbReference>
<dbReference type="CDD" id="cd00075">
    <property type="entry name" value="HATPase"/>
    <property type="match status" value="1"/>
</dbReference>
<evidence type="ECO:0000256" key="6">
    <source>
        <dbReference type="PROSITE-ProRule" id="PRU00169"/>
    </source>
</evidence>
<dbReference type="InterPro" id="IPR036097">
    <property type="entry name" value="HisK_dim/P_sf"/>
</dbReference>
<keyword evidence="3 6" id="KW-0597">Phosphoprotein</keyword>
<feature type="modified residue" description="4-aspartylphosphate" evidence="6">
    <location>
        <position position="93"/>
    </location>
</feature>
<evidence type="ECO:0000256" key="1">
    <source>
        <dbReference type="ARBA" id="ARBA00000085"/>
    </source>
</evidence>
<dbReference type="InterPro" id="IPR011006">
    <property type="entry name" value="CheY-like_superfamily"/>
</dbReference>
<dbReference type="InterPro" id="IPR036890">
    <property type="entry name" value="HATPase_C_sf"/>
</dbReference>
<keyword evidence="9" id="KW-0067">ATP-binding</keyword>
<dbReference type="PANTHER" id="PTHR43047:SF72">
    <property type="entry name" value="OSMOSENSING HISTIDINE PROTEIN KINASE SLN1"/>
    <property type="match status" value="1"/>
</dbReference>
<dbReference type="SMART" id="SM00388">
    <property type="entry name" value="HisKA"/>
    <property type="match status" value="1"/>
</dbReference>
<dbReference type="Pfam" id="PF00072">
    <property type="entry name" value="Response_reg"/>
    <property type="match status" value="1"/>
</dbReference>
<accession>A0ABW5YAR0</accession>
<dbReference type="InterPro" id="IPR004358">
    <property type="entry name" value="Sig_transdc_His_kin-like_C"/>
</dbReference>
<dbReference type="SMART" id="SM00448">
    <property type="entry name" value="REC"/>
    <property type="match status" value="1"/>
</dbReference>
<sequence>MNQINTSVLIIDDEEMVRDNIEDILVPRSSFEDQETLNDAFNILFDAPKPLLTTRTPSIPAFSVDKASNGMEGLKMVKKAVEGGHPYAVILLDMRMPGWSGLETAIEIRKYDIKAEIIFITAYSDCSIDEIIEQAGENVGYHCKPYAPEEIIQLATKAVTDYNKLRNLEKLIESIASIGLDKNQLNSLLKNILDQLAGSLDTDMALIGKLHADFTYEKILSIGALTEKLNVDELISRVKSVDLQQDEVIQIDELILARMDKYSVFAILKKQGKLKTEKMYLLKLFVQNAAQAIRNAELNEKLLQKEKLSTVGQVIGMVMHDLRTPIKNIKLITSMMRHDADDSDLIDLIDQSAEQASEIFDDFLDFINNKPITKLPITLNKVVAEAITLAEGRDGMSSTHINVDIAGEIIICADESKLRRVISNLVNNAIDVLRDHKITGGYIYISAQKVGDSVTLSISDNGPGIPAEIINTLFDPFVTKCKAGGTGLGLAIVKQYVEAHGGSIAVKNQPGATFTISLPL</sequence>
<keyword evidence="4" id="KW-0808">Transferase</keyword>
<reference evidence="10" key="1">
    <citation type="journal article" date="2019" name="Int. J. Syst. Evol. Microbiol.">
        <title>The Global Catalogue of Microorganisms (GCM) 10K type strain sequencing project: providing services to taxonomists for standard genome sequencing and annotation.</title>
        <authorList>
            <consortium name="The Broad Institute Genomics Platform"/>
            <consortium name="The Broad Institute Genome Sequencing Center for Infectious Disease"/>
            <person name="Wu L."/>
            <person name="Ma J."/>
        </authorList>
    </citation>
    <scope>NUCLEOTIDE SEQUENCE [LARGE SCALE GENOMIC DNA]</scope>
    <source>
        <strain evidence="10">KCTC 22437</strain>
    </source>
</reference>
<dbReference type="Pfam" id="PF00512">
    <property type="entry name" value="HisKA"/>
    <property type="match status" value="1"/>
</dbReference>
<dbReference type="GO" id="GO:0005524">
    <property type="term" value="F:ATP binding"/>
    <property type="evidence" value="ECO:0007669"/>
    <property type="project" value="UniProtKB-KW"/>
</dbReference>
<dbReference type="InterPro" id="IPR058245">
    <property type="entry name" value="NreC/VraR/RcsB-like_REC"/>
</dbReference>
<evidence type="ECO:0000313" key="9">
    <source>
        <dbReference type="EMBL" id="MFD2872469.1"/>
    </source>
</evidence>
<evidence type="ECO:0000256" key="2">
    <source>
        <dbReference type="ARBA" id="ARBA00012438"/>
    </source>
</evidence>
<dbReference type="CDD" id="cd17535">
    <property type="entry name" value="REC_NarL-like"/>
    <property type="match status" value="1"/>
</dbReference>
<dbReference type="SUPFAM" id="SSF55874">
    <property type="entry name" value="ATPase domain of HSP90 chaperone/DNA topoisomerase II/histidine kinase"/>
    <property type="match status" value="1"/>
</dbReference>
<evidence type="ECO:0000256" key="4">
    <source>
        <dbReference type="ARBA" id="ARBA00022679"/>
    </source>
</evidence>
<proteinExistence type="predicted"/>
<keyword evidence="5" id="KW-0418">Kinase</keyword>
<evidence type="ECO:0000313" key="10">
    <source>
        <dbReference type="Proteomes" id="UP001597557"/>
    </source>
</evidence>
<dbReference type="Gene3D" id="1.10.287.130">
    <property type="match status" value="1"/>
</dbReference>
<dbReference type="Proteomes" id="UP001597557">
    <property type="component" value="Unassembled WGS sequence"/>
</dbReference>
<dbReference type="InterPro" id="IPR001789">
    <property type="entry name" value="Sig_transdc_resp-reg_receiver"/>
</dbReference>
<dbReference type="PROSITE" id="PS50109">
    <property type="entry name" value="HIS_KIN"/>
    <property type="match status" value="1"/>
</dbReference>
<dbReference type="SUPFAM" id="SSF47384">
    <property type="entry name" value="Homodimeric domain of signal transducing histidine kinase"/>
    <property type="match status" value="1"/>
</dbReference>
<comment type="catalytic activity">
    <reaction evidence="1">
        <text>ATP + protein L-histidine = ADP + protein N-phospho-L-histidine.</text>
        <dbReference type="EC" id="2.7.13.3"/>
    </reaction>
</comment>
<dbReference type="Gene3D" id="3.40.50.2300">
    <property type="match status" value="1"/>
</dbReference>
<organism evidence="9 10">
    <name type="scientific">Mucilaginibacter ximonensis</name>
    <dbReference type="NCBI Taxonomy" id="538021"/>
    <lineage>
        <taxon>Bacteria</taxon>
        <taxon>Pseudomonadati</taxon>
        <taxon>Bacteroidota</taxon>
        <taxon>Sphingobacteriia</taxon>
        <taxon>Sphingobacteriales</taxon>
        <taxon>Sphingobacteriaceae</taxon>
        <taxon>Mucilaginibacter</taxon>
    </lineage>
</organism>
<dbReference type="PROSITE" id="PS50110">
    <property type="entry name" value="RESPONSE_REGULATORY"/>
    <property type="match status" value="1"/>
</dbReference>
<evidence type="ECO:0000259" key="7">
    <source>
        <dbReference type="PROSITE" id="PS50109"/>
    </source>
</evidence>
<keyword evidence="9" id="KW-0547">Nucleotide-binding</keyword>
<dbReference type="CDD" id="cd00082">
    <property type="entry name" value="HisKA"/>
    <property type="match status" value="1"/>
</dbReference>
<keyword evidence="10" id="KW-1185">Reference proteome</keyword>
<evidence type="ECO:0000256" key="5">
    <source>
        <dbReference type="ARBA" id="ARBA00022777"/>
    </source>
</evidence>
<dbReference type="EC" id="2.7.13.3" evidence="2"/>
<feature type="domain" description="Response regulatory" evidence="8">
    <location>
        <begin position="7"/>
        <end position="159"/>
    </location>
</feature>
<evidence type="ECO:0000259" key="8">
    <source>
        <dbReference type="PROSITE" id="PS50110"/>
    </source>
</evidence>
<dbReference type="SUPFAM" id="SSF52172">
    <property type="entry name" value="CheY-like"/>
    <property type="match status" value="1"/>
</dbReference>
<dbReference type="RefSeq" id="WP_377184182.1">
    <property type="nucleotide sequence ID" value="NZ_JBHUPD010000002.1"/>
</dbReference>
<gene>
    <name evidence="9" type="ORF">ACFS5N_08330</name>
</gene>
<dbReference type="Pfam" id="PF02518">
    <property type="entry name" value="HATPase_c"/>
    <property type="match status" value="1"/>
</dbReference>
<dbReference type="InterPro" id="IPR003594">
    <property type="entry name" value="HATPase_dom"/>
</dbReference>
<dbReference type="EMBL" id="JBHUPD010000002">
    <property type="protein sequence ID" value="MFD2872469.1"/>
    <property type="molecule type" value="Genomic_DNA"/>
</dbReference>
<dbReference type="InterPro" id="IPR005467">
    <property type="entry name" value="His_kinase_dom"/>
</dbReference>
<evidence type="ECO:0000256" key="3">
    <source>
        <dbReference type="ARBA" id="ARBA00022553"/>
    </source>
</evidence>
<dbReference type="SMART" id="SM00387">
    <property type="entry name" value="HATPase_c"/>
    <property type="match status" value="1"/>
</dbReference>
<protein>
    <recommendedName>
        <fullName evidence="2">histidine kinase</fullName>
        <ecNumber evidence="2">2.7.13.3</ecNumber>
    </recommendedName>
</protein>
<feature type="domain" description="Histidine kinase" evidence="7">
    <location>
        <begin position="317"/>
        <end position="520"/>
    </location>
</feature>
<name>A0ABW5YAR0_9SPHI</name>
<dbReference type="PRINTS" id="PR00344">
    <property type="entry name" value="BCTRLSENSOR"/>
</dbReference>
<dbReference type="PANTHER" id="PTHR43047">
    <property type="entry name" value="TWO-COMPONENT HISTIDINE PROTEIN KINASE"/>
    <property type="match status" value="1"/>
</dbReference>